<dbReference type="OrthoDB" id="2993821at2759"/>
<organism evidence="2 3">
    <name type="scientific">Coprinopsis marcescibilis</name>
    <name type="common">Agaric fungus</name>
    <name type="synonym">Psathyrella marcescibilis</name>
    <dbReference type="NCBI Taxonomy" id="230819"/>
    <lineage>
        <taxon>Eukaryota</taxon>
        <taxon>Fungi</taxon>
        <taxon>Dikarya</taxon>
        <taxon>Basidiomycota</taxon>
        <taxon>Agaricomycotina</taxon>
        <taxon>Agaricomycetes</taxon>
        <taxon>Agaricomycetidae</taxon>
        <taxon>Agaricales</taxon>
        <taxon>Agaricineae</taxon>
        <taxon>Psathyrellaceae</taxon>
        <taxon>Coprinopsis</taxon>
    </lineage>
</organism>
<evidence type="ECO:0000313" key="3">
    <source>
        <dbReference type="Proteomes" id="UP000307440"/>
    </source>
</evidence>
<protein>
    <recommendedName>
        <fullName evidence="1">Integrase core domain-containing protein</fullName>
    </recommendedName>
</protein>
<sequence length="428" mass="48799">MVNVTGNNQWGEKNYPLDQELCAALLECTKLKYNHNKKLEYLQRECGLKIGLTKLRDIESQLKIPTVWKPQLSCAEIEQAAIDIITRDITKGNGPNAIKSMLWDNEVLIPHDTVHKLMHRLAPDRFAMWAPGAKKNQIPHIGLISLGPYHEILADGHKKLNGQALCMSNIRFGIYGYRDKFSGDILKLVVMPDCCSAAPLAHLYLDLICEIGRVPIKLTTDMGPEQGWQQSIQDALRRLFGLDIDPDVFATATAIKSIHNMVIESLWKWLQSSVGKNLREIMELGCDLHIFQPQTPFHIDLFYWIFVPVVQKELDKFQSYWNHHHVCWQSTKNMPSKHVPANAMQLPKKYNPNATDSLISIPQEAQDTCREMIKAEIGPKEDYFTWYSTNFDHATHAAYTNILSPPIELNNAWNVFSDMANVLKTDLA</sequence>
<dbReference type="STRING" id="230819.A0A5C3L8R8"/>
<feature type="domain" description="Integrase core" evidence="1">
    <location>
        <begin position="175"/>
        <end position="329"/>
    </location>
</feature>
<evidence type="ECO:0000313" key="2">
    <source>
        <dbReference type="EMBL" id="TFK29207.1"/>
    </source>
</evidence>
<dbReference type="PANTHER" id="PTHR46177">
    <property type="entry name" value="INTEGRASE CATALYTIC DOMAIN-CONTAINING PROTEIN"/>
    <property type="match status" value="1"/>
</dbReference>
<accession>A0A5C3L8R8</accession>
<proteinExistence type="predicted"/>
<dbReference type="EMBL" id="ML210151">
    <property type="protein sequence ID" value="TFK29207.1"/>
    <property type="molecule type" value="Genomic_DNA"/>
</dbReference>
<reference evidence="2 3" key="1">
    <citation type="journal article" date="2019" name="Nat. Ecol. Evol.">
        <title>Megaphylogeny resolves global patterns of mushroom evolution.</title>
        <authorList>
            <person name="Varga T."/>
            <person name="Krizsan K."/>
            <person name="Foldi C."/>
            <person name="Dima B."/>
            <person name="Sanchez-Garcia M."/>
            <person name="Sanchez-Ramirez S."/>
            <person name="Szollosi G.J."/>
            <person name="Szarkandi J.G."/>
            <person name="Papp V."/>
            <person name="Albert L."/>
            <person name="Andreopoulos W."/>
            <person name="Angelini C."/>
            <person name="Antonin V."/>
            <person name="Barry K.W."/>
            <person name="Bougher N.L."/>
            <person name="Buchanan P."/>
            <person name="Buyck B."/>
            <person name="Bense V."/>
            <person name="Catcheside P."/>
            <person name="Chovatia M."/>
            <person name="Cooper J."/>
            <person name="Damon W."/>
            <person name="Desjardin D."/>
            <person name="Finy P."/>
            <person name="Geml J."/>
            <person name="Haridas S."/>
            <person name="Hughes K."/>
            <person name="Justo A."/>
            <person name="Karasinski D."/>
            <person name="Kautmanova I."/>
            <person name="Kiss B."/>
            <person name="Kocsube S."/>
            <person name="Kotiranta H."/>
            <person name="LaButti K.M."/>
            <person name="Lechner B.E."/>
            <person name="Liimatainen K."/>
            <person name="Lipzen A."/>
            <person name="Lukacs Z."/>
            <person name="Mihaltcheva S."/>
            <person name="Morgado L.N."/>
            <person name="Niskanen T."/>
            <person name="Noordeloos M.E."/>
            <person name="Ohm R.A."/>
            <person name="Ortiz-Santana B."/>
            <person name="Ovrebo C."/>
            <person name="Racz N."/>
            <person name="Riley R."/>
            <person name="Savchenko A."/>
            <person name="Shiryaev A."/>
            <person name="Soop K."/>
            <person name="Spirin V."/>
            <person name="Szebenyi C."/>
            <person name="Tomsovsky M."/>
            <person name="Tulloss R.E."/>
            <person name="Uehling J."/>
            <person name="Grigoriev I.V."/>
            <person name="Vagvolgyi C."/>
            <person name="Papp T."/>
            <person name="Martin F.M."/>
            <person name="Miettinen O."/>
            <person name="Hibbett D.S."/>
            <person name="Nagy L.G."/>
        </authorList>
    </citation>
    <scope>NUCLEOTIDE SEQUENCE [LARGE SCALE GENOMIC DNA]</scope>
    <source>
        <strain evidence="2 3">CBS 121175</strain>
    </source>
</reference>
<name>A0A5C3L8R8_COPMA</name>
<dbReference type="Proteomes" id="UP000307440">
    <property type="component" value="Unassembled WGS sequence"/>
</dbReference>
<dbReference type="PANTHER" id="PTHR46177:SF1">
    <property type="entry name" value="INTEGRASE CATALYTIC DOMAIN-CONTAINING PROTEIN"/>
    <property type="match status" value="1"/>
</dbReference>
<evidence type="ECO:0000259" key="1">
    <source>
        <dbReference type="Pfam" id="PF24764"/>
    </source>
</evidence>
<keyword evidence="3" id="KW-1185">Reference proteome</keyword>
<dbReference type="Pfam" id="PF24764">
    <property type="entry name" value="rva_4"/>
    <property type="match status" value="1"/>
</dbReference>
<dbReference type="AlphaFoldDB" id="A0A5C3L8R8"/>
<dbReference type="InterPro" id="IPR058913">
    <property type="entry name" value="Integrase_dom_put"/>
</dbReference>
<gene>
    <name evidence="2" type="ORF">FA15DRAFT_582881</name>
</gene>